<proteinExistence type="predicted"/>
<comment type="caution">
    <text evidence="1">The sequence shown here is derived from an EMBL/GenBank/DDBJ whole genome shotgun (WGS) entry which is preliminary data.</text>
</comment>
<keyword evidence="2" id="KW-1185">Reference proteome</keyword>
<name>A0A927CDT0_9BACL</name>
<protein>
    <submittedName>
        <fullName evidence="1">Uncharacterized protein</fullName>
    </submittedName>
</protein>
<accession>A0A927CDT0</accession>
<dbReference type="AlphaFoldDB" id="A0A927CDT0"/>
<evidence type="ECO:0000313" key="1">
    <source>
        <dbReference type="EMBL" id="MBD2864833.1"/>
    </source>
</evidence>
<dbReference type="Proteomes" id="UP000639396">
    <property type="component" value="Unassembled WGS sequence"/>
</dbReference>
<dbReference type="RefSeq" id="WP_190930454.1">
    <property type="nucleotide sequence ID" value="NZ_JACXJA010000034.1"/>
</dbReference>
<sequence>MTADVKLDEAPSAAKAEIDAEALAKALNEAEAGEVKGTKGAQNIEVMLPTAGLTDPSAKHQIELVTEHGVVRPERKRPYC</sequence>
<reference evidence="1" key="1">
    <citation type="submission" date="2020-09" db="EMBL/GenBank/DDBJ databases">
        <title>A novel bacterium of genus Paenibacillus, isolated from South China Sea.</title>
        <authorList>
            <person name="Huang H."/>
            <person name="Mo K."/>
            <person name="Hu Y."/>
        </authorList>
    </citation>
    <scope>NUCLEOTIDE SEQUENCE</scope>
    <source>
        <strain evidence="1">IB182363</strain>
    </source>
</reference>
<gene>
    <name evidence="1" type="ORF">IDH45_22920</name>
</gene>
<evidence type="ECO:0000313" key="2">
    <source>
        <dbReference type="Proteomes" id="UP000639396"/>
    </source>
</evidence>
<organism evidence="1 2">
    <name type="scientific">Paenibacillus oceani</name>
    <dbReference type="NCBI Taxonomy" id="2772510"/>
    <lineage>
        <taxon>Bacteria</taxon>
        <taxon>Bacillati</taxon>
        <taxon>Bacillota</taxon>
        <taxon>Bacilli</taxon>
        <taxon>Bacillales</taxon>
        <taxon>Paenibacillaceae</taxon>
        <taxon>Paenibacillus</taxon>
    </lineage>
</organism>
<dbReference type="EMBL" id="JACXJA010000034">
    <property type="protein sequence ID" value="MBD2864833.1"/>
    <property type="molecule type" value="Genomic_DNA"/>
</dbReference>